<accession>A0A6N2Z2N8</accession>
<gene>
    <name evidence="2" type="ORF">SSLFYP27_00477</name>
</gene>
<protein>
    <recommendedName>
        <fullName evidence="1">Primase C-terminal 1 domain-containing protein</fullName>
    </recommendedName>
</protein>
<dbReference type="SMART" id="SM00942">
    <property type="entry name" value="PriCT_1"/>
    <property type="match status" value="1"/>
</dbReference>
<dbReference type="EMBL" id="CACRUO010000015">
    <property type="protein sequence ID" value="VYT72358.1"/>
    <property type="molecule type" value="Genomic_DNA"/>
</dbReference>
<sequence>MYSLDKIIEFIMHGSLNKYKYKHSKASDREINQWNATRPAKWKSGRVCVAKTKEDLQQGNHYIVSSEEALTKQVSNYTHWTPNPYKFLTKDESTGKVQNRTKDNIKQVNCFVVDLDADISYNDLVQRLVACSFEHEAHVLLPNMYVKTPNGWHLYYILDTPFYVKNENKRALITAEKIHKSLVDAISQFVPIDKNCLSMGFFRMPTTDNVVNFKEEYISSENLKQWSMAYAKKHNLHNNVFRVLPGKKNSTNMPDWVDFFLNEAQVESYGYAAGRNNVVFTLALYFKSIGTTIEEALDHIQGFNQRLNDPLGEKELYRTIKSAYTGKYAGASREHVETLLEAFGGENIAYNNRFVSVTGFYKFAKPREERVRSHYSERESDLEEYLKDKTSKDNVFLTGSTTAIAKALGMARSTFNVVINKALKNGLIIKRTIGKGRSAQTFIALKKHYMERLFSMLSNVMNNQRDKKMGFSDALRGLLEMDDNTKDLMKQNKGLYEHIINVCSSYEHMIEISPGHYSDQVNSMRFIS</sequence>
<proteinExistence type="predicted"/>
<dbReference type="InterPro" id="IPR014820">
    <property type="entry name" value="PriCT_1"/>
</dbReference>
<dbReference type="Pfam" id="PF08708">
    <property type="entry name" value="PriCT_1"/>
    <property type="match status" value="1"/>
</dbReference>
<evidence type="ECO:0000313" key="2">
    <source>
        <dbReference type="EMBL" id="VYT72358.1"/>
    </source>
</evidence>
<evidence type="ECO:0000259" key="1">
    <source>
        <dbReference type="SMART" id="SM00942"/>
    </source>
</evidence>
<organism evidence="2">
    <name type="scientific">Staphylococcus simulans</name>
    <dbReference type="NCBI Taxonomy" id="1286"/>
    <lineage>
        <taxon>Bacteria</taxon>
        <taxon>Bacillati</taxon>
        <taxon>Bacillota</taxon>
        <taxon>Bacilli</taxon>
        <taxon>Bacillales</taxon>
        <taxon>Staphylococcaceae</taxon>
        <taxon>Staphylococcus</taxon>
    </lineage>
</organism>
<dbReference type="AlphaFoldDB" id="A0A6N2Z2N8"/>
<name>A0A6N2Z2N8_STASI</name>
<feature type="domain" description="Primase C-terminal 1" evidence="1">
    <location>
        <begin position="264"/>
        <end position="329"/>
    </location>
</feature>
<reference evidence="2" key="1">
    <citation type="submission" date="2019-11" db="EMBL/GenBank/DDBJ databases">
        <authorList>
            <person name="Feng L."/>
        </authorList>
    </citation>
    <scope>NUCLEOTIDE SEQUENCE</scope>
    <source>
        <strain evidence="2">SsimulansLFYP27</strain>
    </source>
</reference>
<dbReference type="RefSeq" id="WP_156666432.1">
    <property type="nucleotide sequence ID" value="NZ_CACRUO010000015.1"/>
</dbReference>